<evidence type="ECO:0000313" key="3">
    <source>
        <dbReference type="Proteomes" id="UP001595891"/>
    </source>
</evidence>
<evidence type="ECO:0000259" key="1">
    <source>
        <dbReference type="Pfam" id="PF01636"/>
    </source>
</evidence>
<dbReference type="Gene3D" id="3.90.1200.10">
    <property type="match status" value="1"/>
</dbReference>
<keyword evidence="3" id="KW-1185">Reference proteome</keyword>
<proteinExistence type="predicted"/>
<gene>
    <name evidence="2" type="ORF">ACFO8L_37105</name>
</gene>
<protein>
    <submittedName>
        <fullName evidence="2">Phosphotransferase family protein</fullName>
    </submittedName>
</protein>
<dbReference type="EMBL" id="JBHSFN010000037">
    <property type="protein sequence ID" value="MFC4591761.1"/>
    <property type="molecule type" value="Genomic_DNA"/>
</dbReference>
<dbReference type="Gene3D" id="3.30.200.20">
    <property type="entry name" value="Phosphorylase Kinase, domain 1"/>
    <property type="match status" value="1"/>
</dbReference>
<sequence>MPEKIRQAVEARLGAPIATAVTQAGGFSPGAAVRLTLTDGRRAFAKAVGPEPNPLSADIHRAEARIAAALPVDVPAPRLLASFDSEGWVALLFEDVDGHPPADPWRADELERVLDTLGRMAAGLTPSPVVAPTAEQRLGDQLQGWRRLLAAHKSGADDLTGLDPWAARHLPALADMEERWPAAAEGESLVHGDIRGDNLLLTADKVVVVDWPWAFLGAPWFDLLQMLPSVRMQGGPPPEAVFAGHPVGRSADPAAVTTVLAALAGFFIYQSRQPDPPGLPTLRAFQAAQGEAALEWLRLRTPWT</sequence>
<organism evidence="2 3">
    <name type="scientific">Sphaerisporangium corydalis</name>
    <dbReference type="NCBI Taxonomy" id="1441875"/>
    <lineage>
        <taxon>Bacteria</taxon>
        <taxon>Bacillati</taxon>
        <taxon>Actinomycetota</taxon>
        <taxon>Actinomycetes</taxon>
        <taxon>Streptosporangiales</taxon>
        <taxon>Streptosporangiaceae</taxon>
        <taxon>Sphaerisporangium</taxon>
    </lineage>
</organism>
<feature type="domain" description="Aminoglycoside phosphotransferase" evidence="1">
    <location>
        <begin position="32"/>
        <end position="240"/>
    </location>
</feature>
<dbReference type="InterPro" id="IPR002575">
    <property type="entry name" value="Aminoglycoside_PTrfase"/>
</dbReference>
<name>A0ABV9EQ03_9ACTN</name>
<dbReference type="Pfam" id="PF01636">
    <property type="entry name" value="APH"/>
    <property type="match status" value="1"/>
</dbReference>
<comment type="caution">
    <text evidence="2">The sequence shown here is derived from an EMBL/GenBank/DDBJ whole genome shotgun (WGS) entry which is preliminary data.</text>
</comment>
<reference evidence="3" key="1">
    <citation type="journal article" date="2019" name="Int. J. Syst. Evol. Microbiol.">
        <title>The Global Catalogue of Microorganisms (GCM) 10K type strain sequencing project: providing services to taxonomists for standard genome sequencing and annotation.</title>
        <authorList>
            <consortium name="The Broad Institute Genomics Platform"/>
            <consortium name="The Broad Institute Genome Sequencing Center for Infectious Disease"/>
            <person name="Wu L."/>
            <person name="Ma J."/>
        </authorList>
    </citation>
    <scope>NUCLEOTIDE SEQUENCE [LARGE SCALE GENOMIC DNA]</scope>
    <source>
        <strain evidence="3">CCUG 49560</strain>
    </source>
</reference>
<dbReference type="InterPro" id="IPR011009">
    <property type="entry name" value="Kinase-like_dom_sf"/>
</dbReference>
<dbReference type="Proteomes" id="UP001595891">
    <property type="component" value="Unassembled WGS sequence"/>
</dbReference>
<dbReference type="SUPFAM" id="SSF56112">
    <property type="entry name" value="Protein kinase-like (PK-like)"/>
    <property type="match status" value="1"/>
</dbReference>
<accession>A0ABV9EQ03</accession>
<evidence type="ECO:0000313" key="2">
    <source>
        <dbReference type="EMBL" id="MFC4591761.1"/>
    </source>
</evidence>